<dbReference type="Pfam" id="PF14643">
    <property type="entry name" value="DUF4455"/>
    <property type="match status" value="1"/>
</dbReference>
<dbReference type="EMBL" id="JAFCIX010000004">
    <property type="protein sequence ID" value="KAH6601523.1"/>
    <property type="molecule type" value="Genomic_DNA"/>
</dbReference>
<dbReference type="InterPro" id="IPR028089">
    <property type="entry name" value="DUF4455"/>
</dbReference>
<dbReference type="Proteomes" id="UP001648503">
    <property type="component" value="Unassembled WGS sequence"/>
</dbReference>
<feature type="coiled-coil region" evidence="1">
    <location>
        <begin position="1378"/>
        <end position="1405"/>
    </location>
</feature>
<feature type="region of interest" description="Disordered" evidence="2">
    <location>
        <begin position="610"/>
        <end position="637"/>
    </location>
</feature>
<evidence type="ECO:0000259" key="3">
    <source>
        <dbReference type="Pfam" id="PF14643"/>
    </source>
</evidence>
<organism evidence="4 5">
    <name type="scientific">Batrachochytrium salamandrivorans</name>
    <dbReference type="NCBI Taxonomy" id="1357716"/>
    <lineage>
        <taxon>Eukaryota</taxon>
        <taxon>Fungi</taxon>
        <taxon>Fungi incertae sedis</taxon>
        <taxon>Chytridiomycota</taxon>
        <taxon>Chytridiomycota incertae sedis</taxon>
        <taxon>Chytridiomycetes</taxon>
        <taxon>Rhizophydiales</taxon>
        <taxon>Rhizophydiales incertae sedis</taxon>
        <taxon>Batrachochytrium</taxon>
    </lineage>
</organism>
<feature type="domain" description="DUF4455" evidence="3">
    <location>
        <begin position="158"/>
        <end position="363"/>
    </location>
</feature>
<accession>A0ABQ8FNW7</accession>
<keyword evidence="1" id="KW-0175">Coiled coil</keyword>
<evidence type="ECO:0000256" key="2">
    <source>
        <dbReference type="SAM" id="MobiDB-lite"/>
    </source>
</evidence>
<gene>
    <name evidence="4" type="ORF">BASA50_001561</name>
</gene>
<protein>
    <recommendedName>
        <fullName evidence="3">DUF4455 domain-containing protein</fullName>
    </recommendedName>
</protein>
<evidence type="ECO:0000313" key="5">
    <source>
        <dbReference type="Proteomes" id="UP001648503"/>
    </source>
</evidence>
<evidence type="ECO:0000256" key="1">
    <source>
        <dbReference type="SAM" id="Coils"/>
    </source>
</evidence>
<proteinExistence type="predicted"/>
<name>A0ABQ8FNW7_9FUNG</name>
<feature type="compositionally biased region" description="Low complexity" evidence="2">
    <location>
        <begin position="1252"/>
        <end position="1270"/>
    </location>
</feature>
<sequence length="1667" mass="189036">MASETLQLRKIGTEAVCLPSQDVINKKDADDPTALRLIQSSLTSRTHSSCASLYLATTRSLTTRPNQIRKHLRSNTLADLRTETISKECVVSRSNRAGPTPLVMESEMKLRILNTIVGNGPKLECDKNTKIKESQCIRKKGHRAALSITGAQRTLLEAKYTQLRDEFLKNVQKVGHSISSQVQEALEEFKIDWEKSSNDDSIGIEILTTKRLSQLSLDEFMAIKDNITKAFEFRNERLDSLEGKLTDLERDRSNQLELHLTGFSKQFKKLNYEPPEGIARIAQEECQSANLAIVENRESIHRCIAILRSVNIDVDTRMNKHLKHSSDNWNQARYDFVYETFSQTIDRELDLNISTLYANFHVMFQKSVDEQSMLMTCIQMANIEFVAETKPYCKTAEINAGKRLGTSLSSQASRNRDVLNKVAEFIVCLLSLKAETADRIIKAEFDTVTKVHEMSIKLTAEQNVYETNLGKELQTMRIETHESSIVKRLVKCKELLSSINGCLHETFVQSSSAIDGLGDKIHDIERIYNDRITSMFSIDESLIDCTQLPKAQCITEGLNGDCTQIQANDKWIPKASMSYMNAQPGRVSVSHVEAVDTLQEKIEAGQATDCALSHPGSLDKNESGASPLEYGDLGPSRLEAPCTPQPTSTKDLWVYELGFLSKKVAEWRQEQQQQKLKAWQIQLDAESLAAKAKKHQSTMKLSKKSGCESMKQGSKSANCIQLGLVDPHSTTTGVNTNKAAETLQPLFKPTLLDSSECSLQYNVISFITFCGFSPDFSHTVNLCDASNHLHSSNDKSDAADSVEIPHIPNQILSELRLYLKESVIEDCAHWKISIDEAVSQRIASKIEKLASVRHLQIIEYEKRLHYMIDVAQGRIDSLKHLRTTHENEACLILNRVKKVQARYASEIDQLINSSHEFSAKVISPLTSRLNKASSQSAVSRIQYEVQDAIKQHTTTLKQCLFTAISDFDDSKAVLIKSQLVGHHSAAWQIMGEACLIDSESFAHEMDRWRDTFDARIEDVQAKTEDHVHWTNLEFVAYMEDLGFIHQVDSRLASHRIKLKSEWIRYKSEHKKLQTQLNSLSHLREALRPNWDNIQQYIAECRNIQTRVIECAHYLGCLVDRVTPQTLCIPPSQTLEEWKALKHGHTDREMKLASRPNSSKKTFDSKAASLADLESTFISKDILEPNAETLTMPRGMRDSLNNTTACQLATLQYLSDDTNIKKDGVEDLSSQATSDGRFIQSVKARYENPQRQSIPSRSALGSASSSGFSDTASRKGNRNGATCLPRRSARGSKYSDFYPILDSNEVSFSSEWDQKKMQIRNGHASNAHIGLDTYLQFQSRCCTETKGDILAHCEAYYTRRSEKDIRKKDKIPPSFAQYMELINTTLAKIEKQAEKQRKNQVKARDADEALISAWRECTIRFSQKRTDIYKSKEEHTRQLKSSLGHPRWTVELGKLDGDAQTTCSDYETCIEELQNSCGKRLQSLSIDFTERLEYVTYLLAAIFNGLVIMGEDVQDLEVDEEIPSTILKEDIGLESDLSEVDGQRLQRLDPTQTSDVSDLCQNEPRGSQMVNTSFNEPRRKKTWAACPIHEFPFLAQSIETFSSHILESRSTEFHRDLISSRDITFNRFVVEINRRMHLLNEHTRVERVAEKQWHSQWQENISRIKASY</sequence>
<feature type="region of interest" description="Disordered" evidence="2">
    <location>
        <begin position="1244"/>
        <end position="1286"/>
    </location>
</feature>
<evidence type="ECO:0000313" key="4">
    <source>
        <dbReference type="EMBL" id="KAH6601523.1"/>
    </source>
</evidence>
<comment type="caution">
    <text evidence="4">The sequence shown here is derived from an EMBL/GenBank/DDBJ whole genome shotgun (WGS) entry which is preliminary data.</text>
</comment>
<keyword evidence="5" id="KW-1185">Reference proteome</keyword>
<feature type="coiled-coil region" evidence="1">
    <location>
        <begin position="231"/>
        <end position="258"/>
    </location>
</feature>
<reference evidence="4 5" key="1">
    <citation type="submission" date="2021-02" db="EMBL/GenBank/DDBJ databases">
        <title>Variation within the Batrachochytrium salamandrivorans European outbreak.</title>
        <authorList>
            <person name="Kelly M."/>
            <person name="Pasmans F."/>
            <person name="Shea T.P."/>
            <person name="Munoz J.F."/>
            <person name="Carranza S."/>
            <person name="Cuomo C.A."/>
            <person name="Martel A."/>
        </authorList>
    </citation>
    <scope>NUCLEOTIDE SEQUENCE [LARGE SCALE GENOMIC DNA]</scope>
    <source>
        <strain evidence="4 5">AMFP18/2</strain>
    </source>
</reference>